<accession>A0A835HEN4</accession>
<gene>
    <name evidence="4" type="ORF">IFM89_015240</name>
</gene>
<organism evidence="4 5">
    <name type="scientific">Coptis chinensis</name>
    <dbReference type="NCBI Taxonomy" id="261450"/>
    <lineage>
        <taxon>Eukaryota</taxon>
        <taxon>Viridiplantae</taxon>
        <taxon>Streptophyta</taxon>
        <taxon>Embryophyta</taxon>
        <taxon>Tracheophyta</taxon>
        <taxon>Spermatophyta</taxon>
        <taxon>Magnoliopsida</taxon>
        <taxon>Ranunculales</taxon>
        <taxon>Ranunculaceae</taxon>
        <taxon>Coptidoideae</taxon>
        <taxon>Coptis</taxon>
    </lineage>
</organism>
<feature type="domain" description="Myb/SANT-like DNA-binding" evidence="3">
    <location>
        <begin position="111"/>
        <end position="204"/>
    </location>
</feature>
<dbReference type="InterPro" id="IPR044822">
    <property type="entry name" value="Myb_DNA-bind_4"/>
</dbReference>
<reference evidence="4 5" key="1">
    <citation type="submission" date="2020-10" db="EMBL/GenBank/DDBJ databases">
        <title>The Coptis chinensis genome and diversification of protoberbering-type alkaloids.</title>
        <authorList>
            <person name="Wang B."/>
            <person name="Shu S."/>
            <person name="Song C."/>
            <person name="Liu Y."/>
        </authorList>
    </citation>
    <scope>NUCLEOTIDE SEQUENCE [LARGE SCALE GENOMIC DNA]</scope>
    <source>
        <strain evidence="4">HL-2020</strain>
        <tissue evidence="4">Leaf</tissue>
    </source>
</reference>
<feature type="compositionally biased region" description="Low complexity" evidence="2">
    <location>
        <begin position="27"/>
        <end position="55"/>
    </location>
</feature>
<dbReference type="AlphaFoldDB" id="A0A835HEN4"/>
<comment type="caution">
    <text evidence="4">The sequence shown here is derived from an EMBL/GenBank/DDBJ whole genome shotgun (WGS) entry which is preliminary data.</text>
</comment>
<protein>
    <recommendedName>
        <fullName evidence="3">Myb/SANT-like DNA-binding domain-containing protein</fullName>
    </recommendedName>
</protein>
<evidence type="ECO:0000259" key="3">
    <source>
        <dbReference type="Pfam" id="PF13837"/>
    </source>
</evidence>
<dbReference type="OrthoDB" id="1727874at2759"/>
<dbReference type="Pfam" id="PF13837">
    <property type="entry name" value="Myb_DNA-bind_4"/>
    <property type="match status" value="1"/>
</dbReference>
<sequence>MEANGMSSGRMRPCMPSAMLGLEMPVQQQQQQQQQQQNFPHHHQQQQQQQPHHQFVSYTSPDTQSQQSIKQSTYSHPNKAKQQQLSDEDEAGYNVEDGGVDGKKKISLWHRMKWTDNMVRLLIMVVFYIGDDCTNVEPSESGGTTKKKVGGVLQKKGKWKSVSRAMMEKGFCVSPQQCEDKFNDLNKRYKRVTDILGKGTACGVVENQSLLNTMDQLTPKMKDEVRKLLNSKHLFFKEMCAYHTSCGGSVSNGGGHQSPEAVLESSQHRQQQQRCFHSSENGTVGANLRNRMETEELRNANGGGREVVNMDEDDSDDSNDDEEDDEDEETTGGSGGGRHENGGDEDNLVSSKKQRREMFTSPLMKQMSCELTSMLQDRSKTLWEQRQWMMSRMLQLEEQKVTYQCQALELEMQKVKWLKFSAKKEREMERMKLNNERMRLENEKMVLLLRNKELKLIHIHQQQQSSNKGLCPSDMTG</sequence>
<dbReference type="Proteomes" id="UP000631114">
    <property type="component" value="Unassembled WGS sequence"/>
</dbReference>
<dbReference type="EMBL" id="JADFTS010000007">
    <property type="protein sequence ID" value="KAF9597049.1"/>
    <property type="molecule type" value="Genomic_DNA"/>
</dbReference>
<name>A0A835HEN4_9MAGN</name>
<evidence type="ECO:0000313" key="5">
    <source>
        <dbReference type="Proteomes" id="UP000631114"/>
    </source>
</evidence>
<keyword evidence="5" id="KW-1185">Reference proteome</keyword>
<evidence type="ECO:0000256" key="1">
    <source>
        <dbReference type="SAM" id="Coils"/>
    </source>
</evidence>
<evidence type="ECO:0000256" key="2">
    <source>
        <dbReference type="SAM" id="MobiDB-lite"/>
    </source>
</evidence>
<dbReference type="Gene3D" id="1.10.10.60">
    <property type="entry name" value="Homeodomain-like"/>
    <property type="match status" value="1"/>
</dbReference>
<feature type="compositionally biased region" description="Polar residues" evidence="2">
    <location>
        <begin position="56"/>
        <end position="85"/>
    </location>
</feature>
<proteinExistence type="predicted"/>
<evidence type="ECO:0000313" key="4">
    <source>
        <dbReference type="EMBL" id="KAF9597049.1"/>
    </source>
</evidence>
<dbReference type="PANTHER" id="PTHR46327:SF2">
    <property type="entry name" value="SEQUENCE-SPECIFIC DNA BINDING TRANSCRIPTION FACTOR"/>
    <property type="match status" value="1"/>
</dbReference>
<feature type="compositionally biased region" description="Acidic residues" evidence="2">
    <location>
        <begin position="309"/>
        <end position="330"/>
    </location>
</feature>
<feature type="coiled-coil region" evidence="1">
    <location>
        <begin position="393"/>
        <end position="450"/>
    </location>
</feature>
<keyword evidence="1" id="KW-0175">Coiled coil</keyword>
<feature type="region of interest" description="Disordered" evidence="2">
    <location>
        <begin position="25"/>
        <end position="99"/>
    </location>
</feature>
<feature type="compositionally biased region" description="Polar residues" evidence="2">
    <location>
        <begin position="264"/>
        <end position="284"/>
    </location>
</feature>
<feature type="region of interest" description="Disordered" evidence="2">
    <location>
        <begin position="250"/>
        <end position="352"/>
    </location>
</feature>
<dbReference type="PANTHER" id="PTHR46327">
    <property type="entry name" value="F16F4.11 PROTEIN-RELATED"/>
    <property type="match status" value="1"/>
</dbReference>